<proteinExistence type="predicted"/>
<keyword evidence="3" id="KW-1185">Reference proteome</keyword>
<organism evidence="2 3">
    <name type="scientific">Phytoactinopolyspora alkaliphila</name>
    <dbReference type="NCBI Taxonomy" id="1783498"/>
    <lineage>
        <taxon>Bacteria</taxon>
        <taxon>Bacillati</taxon>
        <taxon>Actinomycetota</taxon>
        <taxon>Actinomycetes</taxon>
        <taxon>Jiangellales</taxon>
        <taxon>Jiangellaceae</taxon>
        <taxon>Phytoactinopolyspora</taxon>
    </lineage>
</organism>
<protein>
    <submittedName>
        <fullName evidence="2">Uncharacterized protein</fullName>
    </submittedName>
</protein>
<evidence type="ECO:0000313" key="3">
    <source>
        <dbReference type="Proteomes" id="UP000469185"/>
    </source>
</evidence>
<accession>A0A6N9YU13</accession>
<comment type="caution">
    <text evidence="2">The sequence shown here is derived from an EMBL/GenBank/DDBJ whole genome shotgun (WGS) entry which is preliminary data.</text>
</comment>
<dbReference type="AlphaFoldDB" id="A0A6N9YU13"/>
<evidence type="ECO:0000256" key="1">
    <source>
        <dbReference type="SAM" id="Coils"/>
    </source>
</evidence>
<gene>
    <name evidence="2" type="ORF">G1H11_23640</name>
</gene>
<keyword evidence="1" id="KW-0175">Coiled coil</keyword>
<evidence type="ECO:0000313" key="2">
    <source>
        <dbReference type="EMBL" id="NED98298.1"/>
    </source>
</evidence>
<dbReference type="Proteomes" id="UP000469185">
    <property type="component" value="Unassembled WGS sequence"/>
</dbReference>
<name>A0A6N9YU13_9ACTN</name>
<feature type="coiled-coil region" evidence="1">
    <location>
        <begin position="21"/>
        <end position="55"/>
    </location>
</feature>
<reference evidence="2 3" key="1">
    <citation type="submission" date="2020-02" db="EMBL/GenBank/DDBJ databases">
        <authorList>
            <person name="Li X.-J."/>
            <person name="Feng X.-M."/>
        </authorList>
    </citation>
    <scope>NUCLEOTIDE SEQUENCE [LARGE SCALE GENOMIC DNA]</scope>
    <source>
        <strain evidence="2 3">CGMCC 4.7225</strain>
    </source>
</reference>
<dbReference type="EMBL" id="JAAGOB010000018">
    <property type="protein sequence ID" value="NED98298.1"/>
    <property type="molecule type" value="Genomic_DNA"/>
</dbReference>
<sequence length="93" mass="9945">MMTVMFAAVIVVAVLGTLGFVSSAQRRADDAQRRAEALSEQNHRLERALGVAEQALRSLSHDTRLDAGMAVQLDAAIEDIRRAARGDDPSLGG</sequence>
<dbReference type="RefSeq" id="WP_163821080.1">
    <property type="nucleotide sequence ID" value="NZ_JAAGOB010000018.1"/>
</dbReference>